<evidence type="ECO:0000313" key="7">
    <source>
        <dbReference type="EMBL" id="RSH87367.1"/>
    </source>
</evidence>
<dbReference type="GO" id="GO:0005778">
    <property type="term" value="C:peroxisomal membrane"/>
    <property type="evidence" value="ECO:0007669"/>
    <property type="project" value="UniProtKB-ARBA"/>
</dbReference>
<sequence length="552" mass="59357">MPTPAPATPAPGSNPADPPPMQTADLIASLPGPIIRLLVIFARPITLLRAAVEILSWKPGRRVESWIVVGIWWGLCLGSTHAFKYLLPPLLFLPLLPLSTLKLSQPSASDKAPVSATTTTWERPETNTQETLLHTLSDLHSVHALLPPSPLPTVSSIYERFRQLGPLRLTRGLLVLWTVWLVLGRIVGYRALLALIGSVLLTLPSPPLAHLYDLLSKSLAVRRGLALAFLFAFGSPPDQSFSIGDWSLKSWLKAKWTTSRRPSLAFSFRPKVAPGDQTALSGSAVEDETEEKAGSPIFFRFEVHENQRWWMGLDWTSALLPQERPSWCDSHLLPVPPPPSYTLPPPTSVVLPAPTKSDPNAKVKRTATWRWVDDDWSIVRAGAGKSASPAAPAVPSVPIAGHESEAEGFSMGQSPPRPSASMLGTSPTASAESTLFATSRAQSIAEQAFTKGLERLKTRTTSPVATTKVPASPRGSFEISRARTGSQASEDIPDEAAGQGSALSTGGAPAAGTPVSVPQEVIAEKDDATDVDGWVYGDNKWENMGPRGGWAR</sequence>
<keyword evidence="3" id="KW-1133">Transmembrane helix</keyword>
<dbReference type="InterPro" id="IPR006614">
    <property type="entry name" value="Peroxin/Ferlin"/>
</dbReference>
<dbReference type="OrthoDB" id="5586090at2759"/>
<dbReference type="GO" id="GO:0007031">
    <property type="term" value="P:peroxisome organization"/>
    <property type="evidence" value="ECO:0007669"/>
    <property type="project" value="TreeGrafter"/>
</dbReference>
<comment type="subcellular location">
    <subcellularLocation>
        <location evidence="1">Endomembrane system</location>
        <topology evidence="1">Multi-pass membrane protein</topology>
    </subcellularLocation>
</comment>
<accession>A0A427Y8K6</accession>
<organism evidence="7 8">
    <name type="scientific">Saitozyma podzolica</name>
    <dbReference type="NCBI Taxonomy" id="1890683"/>
    <lineage>
        <taxon>Eukaryota</taxon>
        <taxon>Fungi</taxon>
        <taxon>Dikarya</taxon>
        <taxon>Basidiomycota</taxon>
        <taxon>Agaricomycotina</taxon>
        <taxon>Tremellomycetes</taxon>
        <taxon>Tremellales</taxon>
        <taxon>Trimorphomycetaceae</taxon>
        <taxon>Saitozyma</taxon>
    </lineage>
</organism>
<keyword evidence="8" id="KW-1185">Reference proteome</keyword>
<feature type="compositionally biased region" description="Polar residues" evidence="5">
    <location>
        <begin position="422"/>
        <end position="434"/>
    </location>
</feature>
<dbReference type="SMART" id="SM00693">
    <property type="entry name" value="DysFN"/>
    <property type="match status" value="1"/>
</dbReference>
<dbReference type="InterPro" id="IPR052646">
    <property type="entry name" value="Peroxisomal_PEX28-32"/>
</dbReference>
<dbReference type="Proteomes" id="UP000279259">
    <property type="component" value="Unassembled WGS sequence"/>
</dbReference>
<evidence type="ECO:0000256" key="2">
    <source>
        <dbReference type="ARBA" id="ARBA00022692"/>
    </source>
</evidence>
<evidence type="ECO:0000256" key="3">
    <source>
        <dbReference type="ARBA" id="ARBA00022989"/>
    </source>
</evidence>
<comment type="caution">
    <text evidence="7">The sequence shown here is derived from an EMBL/GenBank/DDBJ whole genome shotgun (WGS) entry which is preliminary data.</text>
</comment>
<feature type="region of interest" description="Disordered" evidence="5">
    <location>
        <begin position="405"/>
        <end position="434"/>
    </location>
</feature>
<feature type="domain" description="Peroxin/Ferlin" evidence="6">
    <location>
        <begin position="296"/>
        <end position="379"/>
    </location>
</feature>
<dbReference type="GO" id="GO:0012505">
    <property type="term" value="C:endomembrane system"/>
    <property type="evidence" value="ECO:0007669"/>
    <property type="project" value="UniProtKB-SubCell"/>
</dbReference>
<proteinExistence type="predicted"/>
<feature type="region of interest" description="Disordered" evidence="5">
    <location>
        <begin position="454"/>
        <end position="552"/>
    </location>
</feature>
<protein>
    <recommendedName>
        <fullName evidence="6">Peroxin/Ferlin domain-containing protein</fullName>
    </recommendedName>
</protein>
<keyword evidence="2" id="KW-0812">Transmembrane</keyword>
<dbReference type="PANTHER" id="PTHR31679:SF2">
    <property type="entry name" value="PEROXISOMAL MEMBRANE PROTEIN PEX30-RELATED"/>
    <property type="match status" value="1"/>
</dbReference>
<evidence type="ECO:0000313" key="8">
    <source>
        <dbReference type="Proteomes" id="UP000279259"/>
    </source>
</evidence>
<reference evidence="7 8" key="1">
    <citation type="submission" date="2018-11" db="EMBL/GenBank/DDBJ databases">
        <title>Genome sequence of Saitozyma podzolica DSM 27192.</title>
        <authorList>
            <person name="Aliyu H."/>
            <person name="Gorte O."/>
            <person name="Ochsenreither K."/>
        </authorList>
    </citation>
    <scope>NUCLEOTIDE SEQUENCE [LARGE SCALE GENOMIC DNA]</scope>
    <source>
        <strain evidence="7 8">DSM 27192</strain>
    </source>
</reference>
<evidence type="ECO:0000256" key="4">
    <source>
        <dbReference type="ARBA" id="ARBA00023136"/>
    </source>
</evidence>
<dbReference type="InterPro" id="IPR010482">
    <property type="entry name" value="TECPR1-like_DysF"/>
</dbReference>
<evidence type="ECO:0000256" key="1">
    <source>
        <dbReference type="ARBA" id="ARBA00004127"/>
    </source>
</evidence>
<dbReference type="EMBL" id="RSCD01000017">
    <property type="protein sequence ID" value="RSH87367.1"/>
    <property type="molecule type" value="Genomic_DNA"/>
</dbReference>
<feature type="region of interest" description="Disordered" evidence="5">
    <location>
        <begin position="1"/>
        <end position="21"/>
    </location>
</feature>
<evidence type="ECO:0000259" key="6">
    <source>
        <dbReference type="SMART" id="SM00693"/>
    </source>
</evidence>
<gene>
    <name evidence="7" type="ORF">EHS25_003276</name>
</gene>
<evidence type="ECO:0000256" key="5">
    <source>
        <dbReference type="SAM" id="MobiDB-lite"/>
    </source>
</evidence>
<dbReference type="AlphaFoldDB" id="A0A427Y8K6"/>
<keyword evidence="4" id="KW-0472">Membrane</keyword>
<dbReference type="PANTHER" id="PTHR31679">
    <property type="entry name" value="PEROXISOMAL MEMBRANE PROTEIN PEX30-RELATED"/>
    <property type="match status" value="1"/>
</dbReference>
<name>A0A427Y8K6_9TREE</name>
<dbReference type="STRING" id="1890683.A0A427Y8K6"/>
<dbReference type="Pfam" id="PF06398">
    <property type="entry name" value="Pex24p"/>
    <property type="match status" value="1"/>
</dbReference>